<evidence type="ECO:0000313" key="2">
    <source>
        <dbReference type="EMBL" id="TVU48717.1"/>
    </source>
</evidence>
<dbReference type="Gramene" id="TVU48717">
    <property type="protein sequence ID" value="TVU48717"/>
    <property type="gene ID" value="EJB05_08362"/>
</dbReference>
<evidence type="ECO:0000313" key="3">
    <source>
        <dbReference type="Proteomes" id="UP000324897"/>
    </source>
</evidence>
<dbReference type="AlphaFoldDB" id="A0A5J9WLG4"/>
<protein>
    <submittedName>
        <fullName evidence="2">Uncharacterized protein</fullName>
    </submittedName>
</protein>
<sequence length="126" mass="14286">AAKKTRLSRIDRHSPCSLMVPTPCRSSQARPQIHSHLRRAKATPAKDTRMNRRHLQAVPSAGKLWGRASSTAFASHLDELRACRHLLHIRRECMRPPCRRTLCPGPPSRRPSTIRSSVTECLKHQT</sequence>
<gene>
    <name evidence="2" type="ORF">EJB05_08362</name>
</gene>
<proteinExistence type="predicted"/>
<dbReference type="Proteomes" id="UP000324897">
    <property type="component" value="Chromosome 5"/>
</dbReference>
<feature type="non-terminal residue" evidence="2">
    <location>
        <position position="126"/>
    </location>
</feature>
<accession>A0A5J9WLG4</accession>
<keyword evidence="3" id="KW-1185">Reference proteome</keyword>
<comment type="caution">
    <text evidence="2">The sequence shown here is derived from an EMBL/GenBank/DDBJ whole genome shotgun (WGS) entry which is preliminary data.</text>
</comment>
<feature type="region of interest" description="Disordered" evidence="1">
    <location>
        <begin position="22"/>
        <end position="49"/>
    </location>
</feature>
<organism evidence="2 3">
    <name type="scientific">Eragrostis curvula</name>
    <name type="common">weeping love grass</name>
    <dbReference type="NCBI Taxonomy" id="38414"/>
    <lineage>
        <taxon>Eukaryota</taxon>
        <taxon>Viridiplantae</taxon>
        <taxon>Streptophyta</taxon>
        <taxon>Embryophyta</taxon>
        <taxon>Tracheophyta</taxon>
        <taxon>Spermatophyta</taxon>
        <taxon>Magnoliopsida</taxon>
        <taxon>Liliopsida</taxon>
        <taxon>Poales</taxon>
        <taxon>Poaceae</taxon>
        <taxon>PACMAD clade</taxon>
        <taxon>Chloridoideae</taxon>
        <taxon>Eragrostideae</taxon>
        <taxon>Eragrostidinae</taxon>
        <taxon>Eragrostis</taxon>
    </lineage>
</organism>
<name>A0A5J9WLG4_9POAL</name>
<feature type="non-terminal residue" evidence="2">
    <location>
        <position position="1"/>
    </location>
</feature>
<dbReference type="EMBL" id="RWGY01000004">
    <property type="protein sequence ID" value="TVU48717.1"/>
    <property type="molecule type" value="Genomic_DNA"/>
</dbReference>
<feature type="region of interest" description="Disordered" evidence="1">
    <location>
        <begin position="104"/>
        <end position="126"/>
    </location>
</feature>
<evidence type="ECO:0000256" key="1">
    <source>
        <dbReference type="SAM" id="MobiDB-lite"/>
    </source>
</evidence>
<reference evidence="2 3" key="1">
    <citation type="journal article" date="2019" name="Sci. Rep.">
        <title>A high-quality genome of Eragrostis curvula grass provides insights into Poaceae evolution and supports new strategies to enhance forage quality.</title>
        <authorList>
            <person name="Carballo J."/>
            <person name="Santos B.A.C.M."/>
            <person name="Zappacosta D."/>
            <person name="Garbus I."/>
            <person name="Selva J.P."/>
            <person name="Gallo C.A."/>
            <person name="Diaz A."/>
            <person name="Albertini E."/>
            <person name="Caccamo M."/>
            <person name="Echenique V."/>
        </authorList>
    </citation>
    <scope>NUCLEOTIDE SEQUENCE [LARGE SCALE GENOMIC DNA]</scope>
    <source>
        <strain evidence="3">cv. Victoria</strain>
        <tissue evidence="2">Leaf</tissue>
    </source>
</reference>